<dbReference type="GO" id="GO:0005975">
    <property type="term" value="P:carbohydrate metabolic process"/>
    <property type="evidence" value="ECO:0007669"/>
    <property type="project" value="InterPro"/>
</dbReference>
<dbReference type="GO" id="GO:0016810">
    <property type="term" value="F:hydrolase activity, acting on carbon-nitrogen (but not peptide) bonds"/>
    <property type="evidence" value="ECO:0007669"/>
    <property type="project" value="InterPro"/>
</dbReference>
<organism evidence="5 6">
    <name type="scientific">Mammaliicoccus lentus</name>
    <name type="common">Staphylococcus lentus</name>
    <dbReference type="NCBI Taxonomy" id="42858"/>
    <lineage>
        <taxon>Bacteria</taxon>
        <taxon>Bacillati</taxon>
        <taxon>Bacillota</taxon>
        <taxon>Bacilli</taxon>
        <taxon>Bacillales</taxon>
        <taxon>Staphylococcaceae</taxon>
        <taxon>Mammaliicoccus</taxon>
    </lineage>
</organism>
<gene>
    <name evidence="5" type="ORF">PYH69_02240</name>
</gene>
<dbReference type="InterPro" id="IPR002509">
    <property type="entry name" value="NODB_dom"/>
</dbReference>
<dbReference type="PROSITE" id="PS51257">
    <property type="entry name" value="PROKAR_LIPOPROTEIN"/>
    <property type="match status" value="1"/>
</dbReference>
<keyword evidence="2" id="KW-0732">Signal</keyword>
<dbReference type="Gene3D" id="3.20.20.370">
    <property type="entry name" value="Glycoside hydrolase/deacetylase"/>
    <property type="match status" value="1"/>
</dbReference>
<feature type="region of interest" description="Disordered" evidence="3">
    <location>
        <begin position="25"/>
        <end position="53"/>
    </location>
</feature>
<evidence type="ECO:0000256" key="1">
    <source>
        <dbReference type="ARBA" id="ARBA00004613"/>
    </source>
</evidence>
<evidence type="ECO:0000256" key="2">
    <source>
        <dbReference type="ARBA" id="ARBA00022729"/>
    </source>
</evidence>
<evidence type="ECO:0000256" key="3">
    <source>
        <dbReference type="SAM" id="MobiDB-lite"/>
    </source>
</evidence>
<evidence type="ECO:0000313" key="6">
    <source>
        <dbReference type="Proteomes" id="UP001223261"/>
    </source>
</evidence>
<dbReference type="GO" id="GO:0005576">
    <property type="term" value="C:extracellular region"/>
    <property type="evidence" value="ECO:0007669"/>
    <property type="project" value="UniProtKB-SubCell"/>
</dbReference>
<accession>A0AAX3W5K8</accession>
<name>A0AAX3W5K8_MAMLE</name>
<evidence type="ECO:0000259" key="4">
    <source>
        <dbReference type="Pfam" id="PF01522"/>
    </source>
</evidence>
<dbReference type="Proteomes" id="UP001223261">
    <property type="component" value="Chromosome"/>
</dbReference>
<sequence>MKKILNSIIYLIVIVTVLSGCQQDEQKTNKAPKKATENKVSQKYDAKQDKEDEKSLEPYNGVIHHLFVHPNVPYPKRAFTGEQAKGYFDWMLTTHEFEAAIKELHKNNYILIDPHDAYDFSGDKVKKKELKLPKGKKPLILSIDDMNYYDYMRKNGNVNRLVLNENKEVISESTDDHGKTVKSSQEAIVPILNGYVKEHKDFSYKGAKGVVALTGYEGVLGYRTNELDSKDYEERKQDAKEIVKVMKRDGWQFGSHSYGHINFTNSSYNQIVQDTKRWKKEVEPIIGKTDLFIYPFGARVEIGSPAFKYLSEKEGFKLIASVGPQAYEQLTPHAVTQDRIAIDGLNLSKGKYKLKPYMDPDQVFNKEERKYFKGGSDSSGGQF</sequence>
<dbReference type="InterPro" id="IPR011330">
    <property type="entry name" value="Glyco_hydro/deAcase_b/a-brl"/>
</dbReference>
<proteinExistence type="predicted"/>
<comment type="subcellular location">
    <subcellularLocation>
        <location evidence="1">Secreted</location>
    </subcellularLocation>
</comment>
<dbReference type="Pfam" id="PF01522">
    <property type="entry name" value="Polysacc_deac_1"/>
    <property type="match status" value="1"/>
</dbReference>
<reference evidence="5" key="1">
    <citation type="journal article" date="2023" name="Antibiotics">
        <title>Prevalence and Molecular Characterization of Methicillin-Resistant Staphylococci (MRS) and Mammaliicocci (MRM) in Dromedary Camels from Algeria: First Detection of SCCmec-mecC Hybrid in Methicillin-Resistant Mammaliicoccus lentus.</title>
        <authorList>
            <person name="Belhout C."/>
            <person name="Boyen F."/>
            <person name="Vereecke N."/>
            <person name="Theuns S."/>
            <person name="Taibi N."/>
            <person name="Stegger M."/>
            <person name="de la Fe-Rodriguez P.Y."/>
            <person name="Bouayad L."/>
            <person name="Elgroud R."/>
            <person name="Butaye P."/>
        </authorList>
    </citation>
    <scope>NUCLEOTIDE SEQUENCE</scope>
    <source>
        <strain evidence="5">7048</strain>
    </source>
</reference>
<dbReference type="InterPro" id="IPR051398">
    <property type="entry name" value="Polysacch_Deacetylase"/>
</dbReference>
<protein>
    <submittedName>
        <fullName evidence="5">Polysaccharide deacetylase family protein</fullName>
    </submittedName>
</protein>
<feature type="domain" description="NodB homology" evidence="4">
    <location>
        <begin position="237"/>
        <end position="298"/>
    </location>
</feature>
<dbReference type="AlphaFoldDB" id="A0AAX3W5K8"/>
<dbReference type="EMBL" id="CP118848">
    <property type="protein sequence ID" value="WHI60467.1"/>
    <property type="molecule type" value="Genomic_DNA"/>
</dbReference>
<dbReference type="SUPFAM" id="SSF88713">
    <property type="entry name" value="Glycoside hydrolase/deacetylase"/>
    <property type="match status" value="1"/>
</dbReference>
<dbReference type="PANTHER" id="PTHR34216">
    <property type="match status" value="1"/>
</dbReference>
<dbReference type="RefSeq" id="WP_282862569.1">
    <property type="nucleotide sequence ID" value="NZ_CP118848.1"/>
</dbReference>
<evidence type="ECO:0000313" key="5">
    <source>
        <dbReference type="EMBL" id="WHI60467.1"/>
    </source>
</evidence>
<dbReference type="PANTHER" id="PTHR34216:SF3">
    <property type="entry name" value="POLY-BETA-1,6-N-ACETYL-D-GLUCOSAMINE N-DEACETYLASE"/>
    <property type="match status" value="1"/>
</dbReference>